<feature type="region of interest" description="Disordered" evidence="1">
    <location>
        <begin position="103"/>
        <end position="167"/>
    </location>
</feature>
<accession>A0A061R849</accession>
<gene>
    <name evidence="2" type="ORF">TSPGSL018_12583</name>
</gene>
<dbReference type="AlphaFoldDB" id="A0A061R849"/>
<feature type="region of interest" description="Disordered" evidence="1">
    <location>
        <begin position="25"/>
        <end position="54"/>
    </location>
</feature>
<sequence>LGEGGGLGSEEERMGERNILLERGLTGPLTAERPGAVGGFGRLSWGRTPAGRRRPATRLVLEPVVGAATIDAEQPISARCGAGQRVPGASGARRGRRSLKAVAEGRGEYGQPCPPVSGHGGWQRDPSAALRSNGWAGLEEAPLGGLGMAPQAGLSAPSRLPPSLPAS</sequence>
<feature type="non-terminal residue" evidence="2">
    <location>
        <position position="167"/>
    </location>
</feature>
<feature type="non-terminal residue" evidence="2">
    <location>
        <position position="1"/>
    </location>
</feature>
<evidence type="ECO:0000313" key="2">
    <source>
        <dbReference type="EMBL" id="JAC66875.1"/>
    </source>
</evidence>
<proteinExistence type="predicted"/>
<name>A0A061R849_9CHLO</name>
<organism evidence="2">
    <name type="scientific">Tetraselmis sp. GSL018</name>
    <dbReference type="NCBI Taxonomy" id="582737"/>
    <lineage>
        <taxon>Eukaryota</taxon>
        <taxon>Viridiplantae</taxon>
        <taxon>Chlorophyta</taxon>
        <taxon>core chlorophytes</taxon>
        <taxon>Chlorodendrophyceae</taxon>
        <taxon>Chlorodendrales</taxon>
        <taxon>Chlorodendraceae</taxon>
        <taxon>Tetraselmis</taxon>
    </lineage>
</organism>
<reference evidence="2" key="1">
    <citation type="submission" date="2014-05" db="EMBL/GenBank/DDBJ databases">
        <title>The transcriptome of the halophilic microalga Tetraselmis sp. GSL018 isolated from the Great Salt Lake, Utah.</title>
        <authorList>
            <person name="Jinkerson R.E."/>
            <person name="D'Adamo S."/>
            <person name="Posewitz M.C."/>
        </authorList>
    </citation>
    <scope>NUCLEOTIDE SEQUENCE</scope>
    <source>
        <strain evidence="2">GSL018</strain>
    </source>
</reference>
<dbReference type="EMBL" id="GBEZ01019717">
    <property type="protein sequence ID" value="JAC66875.1"/>
    <property type="molecule type" value="Transcribed_RNA"/>
</dbReference>
<evidence type="ECO:0000256" key="1">
    <source>
        <dbReference type="SAM" id="MobiDB-lite"/>
    </source>
</evidence>
<feature type="compositionally biased region" description="Low complexity" evidence="1">
    <location>
        <begin position="134"/>
        <end position="158"/>
    </location>
</feature>
<protein>
    <submittedName>
        <fullName evidence="2">Uncharacterized protein</fullName>
    </submittedName>
</protein>